<dbReference type="InterPro" id="IPR007624">
    <property type="entry name" value="RNA_pol_sigma70_r3"/>
</dbReference>
<dbReference type="GO" id="GO:0005737">
    <property type="term" value="C:cytoplasm"/>
    <property type="evidence" value="ECO:0007669"/>
    <property type="project" value="UniProtKB-SubCell"/>
</dbReference>
<feature type="compositionally biased region" description="Low complexity" evidence="8">
    <location>
        <begin position="95"/>
        <end position="106"/>
    </location>
</feature>
<keyword evidence="1 6" id="KW-0963">Cytoplasm</keyword>
<dbReference type="InterPro" id="IPR012760">
    <property type="entry name" value="RNA_pol_sigma_RpoD_C"/>
</dbReference>
<evidence type="ECO:0000256" key="7">
    <source>
        <dbReference type="SAM" id="Coils"/>
    </source>
</evidence>
<evidence type="ECO:0000256" key="8">
    <source>
        <dbReference type="SAM" id="MobiDB-lite"/>
    </source>
</evidence>
<evidence type="ECO:0000256" key="6">
    <source>
        <dbReference type="HAMAP-Rule" id="MF_00963"/>
    </source>
</evidence>
<dbReference type="PANTHER" id="PTHR30603:SF60">
    <property type="entry name" value="RNA POLYMERASE SIGMA FACTOR RPOD"/>
    <property type="match status" value="1"/>
</dbReference>
<feature type="coiled-coil region" evidence="7">
    <location>
        <begin position="620"/>
        <end position="647"/>
    </location>
</feature>
<dbReference type="InterPro" id="IPR050239">
    <property type="entry name" value="Sigma-70_RNA_pol_init_factors"/>
</dbReference>
<dbReference type="GO" id="GO:0003677">
    <property type="term" value="F:DNA binding"/>
    <property type="evidence" value="ECO:0007669"/>
    <property type="project" value="UniProtKB-UniRule"/>
</dbReference>
<reference evidence="11 12" key="1">
    <citation type="submission" date="2019-08" db="EMBL/GenBank/DDBJ databases">
        <authorList>
            <person name="Peeters C."/>
        </authorList>
    </citation>
    <scope>NUCLEOTIDE SEQUENCE [LARGE SCALE GENOMIC DNA]</scope>
    <source>
        <strain evidence="11 12">LMG 31106</strain>
    </source>
</reference>
<feature type="compositionally biased region" description="Low complexity" evidence="8">
    <location>
        <begin position="121"/>
        <end position="132"/>
    </location>
</feature>
<dbReference type="InterPro" id="IPR036388">
    <property type="entry name" value="WH-like_DNA-bd_sf"/>
</dbReference>
<dbReference type="Gene3D" id="1.10.601.10">
    <property type="entry name" value="RNA Polymerase Primary Sigma Factor"/>
    <property type="match status" value="1"/>
</dbReference>
<name>A0A5E4TDC6_9BURK</name>
<dbReference type="HAMAP" id="MF_00963">
    <property type="entry name" value="Sigma70_RpoD_SigA"/>
    <property type="match status" value="1"/>
</dbReference>
<dbReference type="NCBIfam" id="TIGR02937">
    <property type="entry name" value="sigma70-ECF"/>
    <property type="match status" value="1"/>
</dbReference>
<feature type="compositionally biased region" description="Basic and acidic residues" evidence="8">
    <location>
        <begin position="218"/>
        <end position="228"/>
    </location>
</feature>
<comment type="subcellular location">
    <subcellularLocation>
        <location evidence="6">Cytoplasm</location>
    </subcellularLocation>
</comment>
<feature type="compositionally biased region" description="Polar residues" evidence="8">
    <location>
        <begin position="1"/>
        <end position="10"/>
    </location>
</feature>
<feature type="short sequence motif" description="Interaction with polymerase core subunit RpoC" evidence="6">
    <location>
        <begin position="665"/>
        <end position="668"/>
    </location>
</feature>
<dbReference type="Proteomes" id="UP000384354">
    <property type="component" value="Unassembled WGS sequence"/>
</dbReference>
<dbReference type="Pfam" id="PF04545">
    <property type="entry name" value="Sigma70_r4"/>
    <property type="match status" value="1"/>
</dbReference>
<dbReference type="AlphaFoldDB" id="A0A5E4TDC6"/>
<dbReference type="Pfam" id="PF00140">
    <property type="entry name" value="Sigma70_r1_2"/>
    <property type="match status" value="1"/>
</dbReference>
<feature type="region of interest" description="Disordered" evidence="8">
    <location>
        <begin position="431"/>
        <end position="470"/>
    </location>
</feature>
<dbReference type="EMBL" id="CABPSL010000003">
    <property type="protein sequence ID" value="VVD84384.1"/>
    <property type="molecule type" value="Genomic_DNA"/>
</dbReference>
<evidence type="ECO:0000256" key="5">
    <source>
        <dbReference type="ARBA" id="ARBA00023163"/>
    </source>
</evidence>
<evidence type="ECO:0000313" key="12">
    <source>
        <dbReference type="Proteomes" id="UP000384354"/>
    </source>
</evidence>
<feature type="DNA-binding region" description="H-T-H motif" evidence="6">
    <location>
        <begin position="835"/>
        <end position="854"/>
    </location>
</feature>
<dbReference type="InterPro" id="IPR000943">
    <property type="entry name" value="RNA_pol_sigma70"/>
</dbReference>
<feature type="domain" description="RNA polymerase sigma-70" evidence="10">
    <location>
        <begin position="834"/>
        <end position="860"/>
    </location>
</feature>
<evidence type="ECO:0000256" key="4">
    <source>
        <dbReference type="ARBA" id="ARBA00023125"/>
    </source>
</evidence>
<comment type="similarity">
    <text evidence="6">Belongs to the sigma-70 factor family. RpoD/SigA subfamily.</text>
</comment>
<feature type="region of interest" description="Sigma-70 factor domain-4" evidence="6">
    <location>
        <begin position="809"/>
        <end position="862"/>
    </location>
</feature>
<dbReference type="InterPro" id="IPR013325">
    <property type="entry name" value="RNA_pol_sigma_r2"/>
</dbReference>
<dbReference type="InterPro" id="IPR013324">
    <property type="entry name" value="RNA_pol_sigma_r3/r4-like"/>
</dbReference>
<dbReference type="FunFam" id="1.10.10.10:FF:000002">
    <property type="entry name" value="RNA polymerase sigma factor SigA"/>
    <property type="match status" value="1"/>
</dbReference>
<dbReference type="NCBIfam" id="TIGR02393">
    <property type="entry name" value="RpoD_Cterm"/>
    <property type="match status" value="1"/>
</dbReference>
<dbReference type="SUPFAM" id="SSF88659">
    <property type="entry name" value="Sigma3 and sigma4 domains of RNA polymerase sigma factors"/>
    <property type="match status" value="2"/>
</dbReference>
<dbReference type="SUPFAM" id="SSF88946">
    <property type="entry name" value="Sigma2 domain of RNA polymerase sigma factors"/>
    <property type="match status" value="1"/>
</dbReference>
<dbReference type="FunFam" id="1.10.10.10:FF:000004">
    <property type="entry name" value="RNA polymerase sigma factor SigA"/>
    <property type="match status" value="1"/>
</dbReference>
<dbReference type="Pfam" id="PF03979">
    <property type="entry name" value="Sigma70_r1_1"/>
    <property type="match status" value="1"/>
</dbReference>
<dbReference type="Pfam" id="PF04542">
    <property type="entry name" value="Sigma70_r2"/>
    <property type="match status" value="1"/>
</dbReference>
<dbReference type="GO" id="GO:0016987">
    <property type="term" value="F:sigma factor activity"/>
    <property type="evidence" value="ECO:0007669"/>
    <property type="project" value="UniProtKB-UniRule"/>
</dbReference>
<dbReference type="InterPro" id="IPR007127">
    <property type="entry name" value="RNA_pol_sigma_70_r1_1"/>
</dbReference>
<dbReference type="Gene3D" id="1.10.10.10">
    <property type="entry name" value="Winged helix-like DNA-binding domain superfamily/Winged helix DNA-binding domain"/>
    <property type="match status" value="2"/>
</dbReference>
<feature type="compositionally biased region" description="Low complexity" evidence="8">
    <location>
        <begin position="144"/>
        <end position="153"/>
    </location>
</feature>
<evidence type="ECO:0000256" key="1">
    <source>
        <dbReference type="ARBA" id="ARBA00022490"/>
    </source>
</evidence>
<evidence type="ECO:0000256" key="2">
    <source>
        <dbReference type="ARBA" id="ARBA00023015"/>
    </source>
</evidence>
<keyword evidence="5 6" id="KW-0804">Transcription</keyword>
<feature type="compositionally biased region" description="Low complexity" evidence="8">
    <location>
        <begin position="22"/>
        <end position="87"/>
    </location>
</feature>
<dbReference type="InterPro" id="IPR014284">
    <property type="entry name" value="RNA_pol_sigma-70_dom"/>
</dbReference>
<gene>
    <name evidence="6 11" type="primary">rpoD</name>
    <name evidence="11" type="ORF">PCE31106_01272</name>
</gene>
<dbReference type="CDD" id="cd06171">
    <property type="entry name" value="Sigma70_r4"/>
    <property type="match status" value="1"/>
</dbReference>
<evidence type="ECO:0000313" key="11">
    <source>
        <dbReference type="EMBL" id="VVD84384.1"/>
    </source>
</evidence>
<feature type="region of interest" description="Sigma-70 factor domain-2" evidence="6">
    <location>
        <begin position="641"/>
        <end position="711"/>
    </location>
</feature>
<sequence>MAKMTTTSGKKTVIPAPKAKRATSAAAASGGRGASRSAKAGVAVKADAVGRATKKTASQASSAKRTTQVKAAAGASKTTGKTAAKVTDVTKRKSATAATVGAAKAARPTVKSEAPVRATKAETTVKATAGGKPQARQPAEKSAKSATTAKASTLAGRSKPATQAPRKTGASSKPEPVEVVSAASEPLVPRTRGKAAKTAASVAQSVAADTSDQPVNEDQTKVEKQKARDRRAKEKALLKDAFSSHQPGTAEELEERRGKLRALIKLGKERGFLTFAEINDHLPDDVVEGDALEGVIATFNDMGVAVYEQAPDAETLLLNDNAPNAATDDEVEEQAEAALSTVDSEFGRTTDPVRMYMREMGTVELLTREGEIEIAKRIEEGLKHMVQAISACPTTIAEILAMAEKVEREEMRIDEVVDGLIDPNAEAVAAAAAAAAEDEDFDADAEAEEEEAEEAADEDDDSSGGGASAAQVEQLKRDALAKFAEIADWFGKMRRAFEKEGYQSKSYVKAGESIQAELMTIRFTARTVERLCDTLRSQVDEVRNIERAILNIVVDKCGMPRADFVSRFPGNETNLDWIYTVVADNKAYSSVVERNVPAVRELQQKLIDLQARVVLPLTELKDVNRKMSEGERRARKAKREMTEANLRLVISIAKKYTNRGLQFLDLIQEGNIGLMKAVDKFEYRRGYKFSTYATWWIRQAITRSIADQARTIRIPVHMIETINKMNRISRQILQETGVEPDPATLAEKMEMPEDKIRKIMKIAKEPISMETPIGDDDDSHLGDFIEDTGTVAPADAALHGSMRDVVKDVLDSLTPREAKVLRMRFGIEMSTDHTLEEVGKQFDVTRERIRQIEAKALRKLRHPSRSDKLKSFLEGN</sequence>
<evidence type="ECO:0000259" key="9">
    <source>
        <dbReference type="PROSITE" id="PS00715"/>
    </source>
</evidence>
<comment type="function">
    <text evidence="6">Sigma factors are initiation factors that promote the attachment of RNA polymerase to specific initiation sites and are then released. This sigma factor is the primary sigma factor during exponential growth.</text>
</comment>
<accession>A0A5E4TDC6</accession>
<comment type="subunit">
    <text evidence="6">Interacts transiently with the RNA polymerase catalytic core.</text>
</comment>
<feature type="region of interest" description="Disordered" evidence="8">
    <location>
        <begin position="1"/>
        <end position="228"/>
    </location>
</feature>
<evidence type="ECO:0000259" key="10">
    <source>
        <dbReference type="PROSITE" id="PS00716"/>
    </source>
</evidence>
<feature type="compositionally biased region" description="Acidic residues" evidence="8">
    <location>
        <begin position="436"/>
        <end position="462"/>
    </location>
</feature>
<keyword evidence="7" id="KW-0175">Coiled coil</keyword>
<feature type="domain" description="RNA polymerase sigma-70" evidence="9">
    <location>
        <begin position="665"/>
        <end position="678"/>
    </location>
</feature>
<dbReference type="Gene3D" id="1.10.220.120">
    <property type="entry name" value="Sigma-70 factor, region 1.1"/>
    <property type="match status" value="1"/>
</dbReference>
<feature type="region of interest" description="Sigma-70 factor domain-3" evidence="6">
    <location>
        <begin position="720"/>
        <end position="796"/>
    </location>
</feature>
<dbReference type="InterPro" id="IPR009042">
    <property type="entry name" value="RNA_pol_sigma70_r1_2"/>
</dbReference>
<dbReference type="GO" id="GO:0006352">
    <property type="term" value="P:DNA-templated transcription initiation"/>
    <property type="evidence" value="ECO:0007669"/>
    <property type="project" value="UniProtKB-UniRule"/>
</dbReference>
<keyword evidence="3 6" id="KW-0731">Sigma factor</keyword>
<protein>
    <recommendedName>
        <fullName evidence="6">RNA polymerase sigma factor RpoD</fullName>
    </recommendedName>
    <alternativeName>
        <fullName evidence="6">Sigma-70</fullName>
    </alternativeName>
</protein>
<dbReference type="PRINTS" id="PR00046">
    <property type="entry name" value="SIGMA70FCT"/>
</dbReference>
<dbReference type="PROSITE" id="PS00716">
    <property type="entry name" value="SIGMA70_2"/>
    <property type="match status" value="1"/>
</dbReference>
<evidence type="ECO:0000256" key="3">
    <source>
        <dbReference type="ARBA" id="ARBA00023082"/>
    </source>
</evidence>
<dbReference type="Pfam" id="PF04539">
    <property type="entry name" value="Sigma70_r3"/>
    <property type="match status" value="1"/>
</dbReference>
<keyword evidence="2 6" id="KW-0805">Transcription regulation</keyword>
<dbReference type="PROSITE" id="PS00715">
    <property type="entry name" value="SIGMA70_1"/>
    <property type="match status" value="1"/>
</dbReference>
<keyword evidence="4 6" id="KW-0238">DNA-binding</keyword>
<proteinExistence type="inferred from homology"/>
<feature type="compositionally biased region" description="Polar residues" evidence="8">
    <location>
        <begin position="201"/>
        <end position="217"/>
    </location>
</feature>
<dbReference type="NCBIfam" id="NF004208">
    <property type="entry name" value="PRK05658.1"/>
    <property type="match status" value="1"/>
</dbReference>
<dbReference type="InterPro" id="IPR042189">
    <property type="entry name" value="RNA_pol_sigma_70_r1_1_sf"/>
</dbReference>
<dbReference type="Pfam" id="PF04546">
    <property type="entry name" value="Sigma70_ner"/>
    <property type="match status" value="1"/>
</dbReference>
<dbReference type="InterPro" id="IPR028630">
    <property type="entry name" value="Sigma70_RpoD"/>
</dbReference>
<dbReference type="PANTHER" id="PTHR30603">
    <property type="entry name" value="RNA POLYMERASE SIGMA FACTOR RPO"/>
    <property type="match status" value="1"/>
</dbReference>
<organism evidence="11 12">
    <name type="scientific">Pandoraea cepalis</name>
    <dbReference type="NCBI Taxonomy" id="2508294"/>
    <lineage>
        <taxon>Bacteria</taxon>
        <taxon>Pseudomonadati</taxon>
        <taxon>Pseudomonadota</taxon>
        <taxon>Betaproteobacteria</taxon>
        <taxon>Burkholderiales</taxon>
        <taxon>Burkholderiaceae</taxon>
        <taxon>Pandoraea</taxon>
    </lineage>
</organism>
<dbReference type="FunFam" id="1.10.601.10:FF:000002">
    <property type="entry name" value="RNA polymerase sigma factor RpoD"/>
    <property type="match status" value="1"/>
</dbReference>
<dbReference type="InterPro" id="IPR007630">
    <property type="entry name" value="RNA_pol_sigma70_r4"/>
</dbReference>
<dbReference type="InterPro" id="IPR007631">
    <property type="entry name" value="RNA_pol_sigma_70_non-ess"/>
</dbReference>
<dbReference type="InterPro" id="IPR007627">
    <property type="entry name" value="RNA_pol_sigma70_r2"/>
</dbReference>